<evidence type="ECO:0000313" key="1">
    <source>
        <dbReference type="EMBL" id="CAD8118770.1"/>
    </source>
</evidence>
<proteinExistence type="predicted"/>
<evidence type="ECO:0000313" key="2">
    <source>
        <dbReference type="Proteomes" id="UP000688137"/>
    </source>
</evidence>
<gene>
    <name evidence="1" type="ORF">PPRIM_AZ9-3.1.T2610002</name>
</gene>
<sequence>MQYQQGTSKRCSKWQDQIQIVNLILKVIIVELMRSQALIHLRLIRVALCTRINVQHQERDVLEQDLEVLQVLQDVVLQMENELETLQKATTDEECSRWKARYKINGGQCIDQLINSKINEGTITIWGLLKVLDSNCKETQITTFNCAVKEFNDTFKNLKYILSGWVTNCTTFFNELLSVIWYLSYFLNLHLIQKQFHLILFLIKHNYLLGEIIQSLKIFFFLNIKGTQDFFLVQQFQFLLVIYNFHKDKIFLTNIVNQNPNIMNFLFPYNFMTEQQEQQQI</sequence>
<dbReference type="EMBL" id="CAJJDM010000270">
    <property type="protein sequence ID" value="CAD8118770.1"/>
    <property type="molecule type" value="Genomic_DNA"/>
</dbReference>
<dbReference type="Proteomes" id="UP000688137">
    <property type="component" value="Unassembled WGS sequence"/>
</dbReference>
<protein>
    <submittedName>
        <fullName evidence="1">Uncharacterized protein</fullName>
    </submittedName>
</protein>
<name>A0A8S1QWI2_PARPR</name>
<comment type="caution">
    <text evidence="1">The sequence shown here is derived from an EMBL/GenBank/DDBJ whole genome shotgun (WGS) entry which is preliminary data.</text>
</comment>
<dbReference type="AlphaFoldDB" id="A0A8S1QWI2"/>
<reference evidence="1" key="1">
    <citation type="submission" date="2021-01" db="EMBL/GenBank/DDBJ databases">
        <authorList>
            <consortium name="Genoscope - CEA"/>
            <person name="William W."/>
        </authorList>
    </citation>
    <scope>NUCLEOTIDE SEQUENCE</scope>
</reference>
<keyword evidence="2" id="KW-1185">Reference proteome</keyword>
<organism evidence="1 2">
    <name type="scientific">Paramecium primaurelia</name>
    <dbReference type="NCBI Taxonomy" id="5886"/>
    <lineage>
        <taxon>Eukaryota</taxon>
        <taxon>Sar</taxon>
        <taxon>Alveolata</taxon>
        <taxon>Ciliophora</taxon>
        <taxon>Intramacronucleata</taxon>
        <taxon>Oligohymenophorea</taxon>
        <taxon>Peniculida</taxon>
        <taxon>Parameciidae</taxon>
        <taxon>Paramecium</taxon>
    </lineage>
</organism>
<accession>A0A8S1QWI2</accession>